<sequence length="57" mass="6252">MIAGKRSDDSGFSNHRAECPVFSNINARYDLHAETLAPAAMSGMEALTQKSGFHWLL</sequence>
<accession>A0A645D069</accession>
<name>A0A645D069_9ZZZZ</name>
<dbReference type="AlphaFoldDB" id="A0A645D069"/>
<evidence type="ECO:0000313" key="1">
    <source>
        <dbReference type="EMBL" id="MPM82508.1"/>
    </source>
</evidence>
<proteinExistence type="predicted"/>
<comment type="caution">
    <text evidence="1">The sequence shown here is derived from an EMBL/GenBank/DDBJ whole genome shotgun (WGS) entry which is preliminary data.</text>
</comment>
<reference evidence="1" key="1">
    <citation type="submission" date="2019-08" db="EMBL/GenBank/DDBJ databases">
        <authorList>
            <person name="Kucharzyk K."/>
            <person name="Murdoch R.W."/>
            <person name="Higgins S."/>
            <person name="Loffler F."/>
        </authorList>
    </citation>
    <scope>NUCLEOTIDE SEQUENCE</scope>
</reference>
<organism evidence="1">
    <name type="scientific">bioreactor metagenome</name>
    <dbReference type="NCBI Taxonomy" id="1076179"/>
    <lineage>
        <taxon>unclassified sequences</taxon>
        <taxon>metagenomes</taxon>
        <taxon>ecological metagenomes</taxon>
    </lineage>
</organism>
<gene>
    <name evidence="1" type="ORF">SDC9_129569</name>
</gene>
<protein>
    <submittedName>
        <fullName evidence="1">Uncharacterized protein</fullName>
    </submittedName>
</protein>
<dbReference type="EMBL" id="VSSQ01031574">
    <property type="protein sequence ID" value="MPM82508.1"/>
    <property type="molecule type" value="Genomic_DNA"/>
</dbReference>